<dbReference type="EMBL" id="CP078093">
    <property type="protein sequence ID" value="QXM06656.1"/>
    <property type="molecule type" value="Genomic_DNA"/>
</dbReference>
<dbReference type="PANTHER" id="PTHR34582">
    <property type="entry name" value="UPF0702 TRANSMEMBRANE PROTEIN YCAP"/>
    <property type="match status" value="1"/>
</dbReference>
<dbReference type="Proteomes" id="UP000886818">
    <property type="component" value="Chromosome"/>
</dbReference>
<feature type="transmembrane region" description="Helical" evidence="1">
    <location>
        <begin position="6"/>
        <end position="23"/>
    </location>
</feature>
<name>A0ABX8RD11_9CLOT</name>
<gene>
    <name evidence="3" type="ORF">KVH43_02735</name>
</gene>
<accession>A0ABX8RD11</accession>
<keyword evidence="1" id="KW-0472">Membrane</keyword>
<evidence type="ECO:0000313" key="3">
    <source>
        <dbReference type="EMBL" id="QXM06656.1"/>
    </source>
</evidence>
<evidence type="ECO:0000313" key="4">
    <source>
        <dbReference type="Proteomes" id="UP000886818"/>
    </source>
</evidence>
<evidence type="ECO:0000259" key="2">
    <source>
        <dbReference type="Pfam" id="PF04239"/>
    </source>
</evidence>
<dbReference type="RefSeq" id="WP_218283352.1">
    <property type="nucleotide sequence ID" value="NZ_CP078093.1"/>
</dbReference>
<feature type="transmembrane region" description="Helical" evidence="1">
    <location>
        <begin position="60"/>
        <end position="78"/>
    </location>
</feature>
<protein>
    <submittedName>
        <fullName evidence="3">DUF421 domain-containing protein</fullName>
    </submittedName>
</protein>
<proteinExistence type="predicted"/>
<keyword evidence="1" id="KW-0812">Transmembrane</keyword>
<reference evidence="3" key="1">
    <citation type="submission" date="2021-07" db="EMBL/GenBank/DDBJ databases">
        <title>Complete genome sequence of Crassaminicella sp. 143-21, isolated from a deep-sea hydrothermal vent.</title>
        <authorList>
            <person name="Li X."/>
        </authorList>
    </citation>
    <scope>NUCLEOTIDE SEQUENCE</scope>
    <source>
        <strain evidence="3">143-21</strain>
    </source>
</reference>
<dbReference type="Pfam" id="PF04239">
    <property type="entry name" value="DUF421"/>
    <property type="match status" value="1"/>
</dbReference>
<dbReference type="InterPro" id="IPR007353">
    <property type="entry name" value="DUF421"/>
</dbReference>
<evidence type="ECO:0000256" key="1">
    <source>
        <dbReference type="SAM" id="Phobius"/>
    </source>
</evidence>
<dbReference type="PANTHER" id="PTHR34582:SF6">
    <property type="entry name" value="UPF0702 TRANSMEMBRANE PROTEIN YCAP"/>
    <property type="match status" value="1"/>
</dbReference>
<sequence length="225" mass="25620">MVIILIRTVLLYIFVLFCIRLMGKGELSEMQPFELVILLMISELAALPMENTALPLLNGLTAIIALLFIQVVLSYINLKSEKARKIICGKPSILIDHGHINEKEMKRLRINMNDLIEQMRVKNYHNIADVEFAILETNGDLSIVPKAEKKTVTLEDMHIKPPDNDLPVTLIIDGHINEHNLSNIDCSKDWLISQIKAKGVKNPKDVLFCYIDANKNVYVYKKDKV</sequence>
<keyword evidence="4" id="KW-1185">Reference proteome</keyword>
<keyword evidence="1" id="KW-1133">Transmembrane helix</keyword>
<feature type="domain" description="YetF C-terminal" evidence="2">
    <location>
        <begin position="79"/>
        <end position="210"/>
    </location>
</feature>
<organism evidence="3 4">
    <name type="scientific">Crassaminicella indica</name>
    <dbReference type="NCBI Taxonomy" id="2855394"/>
    <lineage>
        <taxon>Bacteria</taxon>
        <taxon>Bacillati</taxon>
        <taxon>Bacillota</taxon>
        <taxon>Clostridia</taxon>
        <taxon>Eubacteriales</taxon>
        <taxon>Clostridiaceae</taxon>
        <taxon>Crassaminicella</taxon>
    </lineage>
</organism>